<comment type="caution">
    <text evidence="2">The sequence shown here is derived from an EMBL/GenBank/DDBJ whole genome shotgun (WGS) entry which is preliminary data.</text>
</comment>
<evidence type="ECO:0000313" key="3">
    <source>
        <dbReference type="Proteomes" id="UP001219518"/>
    </source>
</evidence>
<name>A0AAE1HRT9_9NEOP</name>
<dbReference type="AlphaFoldDB" id="A0AAE1HRT9"/>
<proteinExistence type="predicted"/>
<evidence type="ECO:0000256" key="1">
    <source>
        <dbReference type="SAM" id="MobiDB-lite"/>
    </source>
</evidence>
<organism evidence="2 3">
    <name type="scientific">Frankliniella fusca</name>
    <dbReference type="NCBI Taxonomy" id="407009"/>
    <lineage>
        <taxon>Eukaryota</taxon>
        <taxon>Metazoa</taxon>
        <taxon>Ecdysozoa</taxon>
        <taxon>Arthropoda</taxon>
        <taxon>Hexapoda</taxon>
        <taxon>Insecta</taxon>
        <taxon>Pterygota</taxon>
        <taxon>Neoptera</taxon>
        <taxon>Paraneoptera</taxon>
        <taxon>Thysanoptera</taxon>
        <taxon>Terebrantia</taxon>
        <taxon>Thripoidea</taxon>
        <taxon>Thripidae</taxon>
        <taxon>Frankliniella</taxon>
    </lineage>
</organism>
<feature type="non-terminal residue" evidence="2">
    <location>
        <position position="41"/>
    </location>
</feature>
<feature type="region of interest" description="Disordered" evidence="1">
    <location>
        <begin position="15"/>
        <end position="41"/>
    </location>
</feature>
<gene>
    <name evidence="2" type="ORF">KUF71_013824</name>
</gene>
<reference evidence="2" key="2">
    <citation type="journal article" date="2023" name="BMC Genomics">
        <title>Pest status, molecular evolution, and epigenetic factors derived from the genome assembly of Frankliniella fusca, a thysanopteran phytovirus vector.</title>
        <authorList>
            <person name="Catto M.A."/>
            <person name="Labadie P.E."/>
            <person name="Jacobson A.L."/>
            <person name="Kennedy G.G."/>
            <person name="Srinivasan R."/>
            <person name="Hunt B.G."/>
        </authorList>
    </citation>
    <scope>NUCLEOTIDE SEQUENCE</scope>
    <source>
        <strain evidence="2">PL_HMW_Pooled</strain>
    </source>
</reference>
<keyword evidence="3" id="KW-1185">Reference proteome</keyword>
<reference evidence="2" key="1">
    <citation type="submission" date="2021-07" db="EMBL/GenBank/DDBJ databases">
        <authorList>
            <person name="Catto M.A."/>
            <person name="Jacobson A."/>
            <person name="Kennedy G."/>
            <person name="Labadie P."/>
            <person name="Hunt B.G."/>
            <person name="Srinivasan R."/>
        </authorList>
    </citation>
    <scope>NUCLEOTIDE SEQUENCE</scope>
    <source>
        <strain evidence="2">PL_HMW_Pooled</strain>
        <tissue evidence="2">Head</tissue>
    </source>
</reference>
<accession>A0AAE1HRT9</accession>
<dbReference type="Proteomes" id="UP001219518">
    <property type="component" value="Unassembled WGS sequence"/>
</dbReference>
<sequence length="41" mass="4578">GWLTQPKFFGRVPKGWLTQPKLRGGCPPSMSGWPSGLRHQT</sequence>
<protein>
    <submittedName>
        <fullName evidence="2">Neurogenic locus notch-like protein 2</fullName>
    </submittedName>
</protein>
<evidence type="ECO:0000313" key="2">
    <source>
        <dbReference type="EMBL" id="KAK3925575.1"/>
    </source>
</evidence>
<dbReference type="EMBL" id="JAHWGI010001232">
    <property type="protein sequence ID" value="KAK3925575.1"/>
    <property type="molecule type" value="Genomic_DNA"/>
</dbReference>